<proteinExistence type="predicted"/>
<sequence length="279" mass="31162">MTTSYTGTTSPKVPEDRNDLERLVKGPNAYRTISEVADELHVPQHVLRFWETRFPEVKPLKRGGGRRYYSPEDIEILRHITDLLYVQGYTIKGVQRVLKEREQADSVVVQETPVEAVVVPVPVSEEEEIARTSFDIPDFPASESAEAALPEGAGDDASAGVIFSEEHGMRASDALPDEAEHEALHRPEEEVVDAAEALMIDPGEETSAAWAHEAPQGPVQDEVQAESVLEHDIETVLLDELAELRARQDRWTQERRALRLALEDVLGELDNLRQMVPTS</sequence>
<evidence type="ECO:0000256" key="1">
    <source>
        <dbReference type="ARBA" id="ARBA00023125"/>
    </source>
</evidence>
<keyword evidence="1" id="KW-0238">DNA-binding</keyword>
<keyword evidence="5" id="KW-1185">Reference proteome</keyword>
<evidence type="ECO:0000256" key="2">
    <source>
        <dbReference type="SAM" id="Coils"/>
    </source>
</evidence>
<dbReference type="Pfam" id="PF13411">
    <property type="entry name" value="MerR_1"/>
    <property type="match status" value="1"/>
</dbReference>
<feature type="coiled-coil region" evidence="2">
    <location>
        <begin position="241"/>
        <end position="275"/>
    </location>
</feature>
<dbReference type="PROSITE" id="PS50937">
    <property type="entry name" value="HTH_MERR_2"/>
    <property type="match status" value="1"/>
</dbReference>
<dbReference type="SUPFAM" id="SSF46955">
    <property type="entry name" value="Putative DNA-binding domain"/>
    <property type="match status" value="1"/>
</dbReference>
<dbReference type="SMART" id="SM00422">
    <property type="entry name" value="HTH_MERR"/>
    <property type="match status" value="1"/>
</dbReference>
<dbReference type="RefSeq" id="WP_252848990.1">
    <property type="nucleotide sequence ID" value="NZ_BAPW01000023.1"/>
</dbReference>
<feature type="domain" description="HTH merR-type" evidence="3">
    <location>
        <begin position="32"/>
        <end position="100"/>
    </location>
</feature>
<dbReference type="InterPro" id="IPR000551">
    <property type="entry name" value="MerR-type_HTH_dom"/>
</dbReference>
<dbReference type="PANTHER" id="PTHR30204">
    <property type="entry name" value="REDOX-CYCLING DRUG-SENSING TRANSCRIPTIONAL ACTIVATOR SOXR"/>
    <property type="match status" value="1"/>
</dbReference>
<gene>
    <name evidence="4" type="ORF">NF685_06220</name>
</gene>
<accession>A0ABT1CHD5</accession>
<dbReference type="InterPro" id="IPR047057">
    <property type="entry name" value="MerR_fam"/>
</dbReference>
<keyword evidence="2" id="KW-0175">Coiled coil</keyword>
<evidence type="ECO:0000259" key="3">
    <source>
        <dbReference type="PROSITE" id="PS50937"/>
    </source>
</evidence>
<evidence type="ECO:0000313" key="5">
    <source>
        <dbReference type="Proteomes" id="UP001523401"/>
    </source>
</evidence>
<comment type="caution">
    <text evidence="4">The sequence shown here is derived from an EMBL/GenBank/DDBJ whole genome shotgun (WGS) entry which is preliminary data.</text>
</comment>
<dbReference type="InterPro" id="IPR009061">
    <property type="entry name" value="DNA-bd_dom_put_sf"/>
</dbReference>
<reference evidence="4 5" key="1">
    <citation type="submission" date="2022-06" db="EMBL/GenBank/DDBJ databases">
        <title>Whole-genome of Asaia lannensis strain LMG 27011T.</title>
        <authorList>
            <person name="Sombolestani A."/>
        </authorList>
    </citation>
    <scope>NUCLEOTIDE SEQUENCE [LARGE SCALE GENOMIC DNA]</scope>
    <source>
        <strain evidence="4 5">NBRC 102526</strain>
    </source>
</reference>
<dbReference type="Proteomes" id="UP001523401">
    <property type="component" value="Unassembled WGS sequence"/>
</dbReference>
<dbReference type="Gene3D" id="1.10.1660.10">
    <property type="match status" value="1"/>
</dbReference>
<dbReference type="CDD" id="cd04765">
    <property type="entry name" value="HTH_MlrA-like_sg2"/>
    <property type="match status" value="1"/>
</dbReference>
<protein>
    <submittedName>
        <fullName evidence="4">MerR family transcriptional regulator</fullName>
    </submittedName>
</protein>
<dbReference type="EMBL" id="JAMXQU010000003">
    <property type="protein sequence ID" value="MCO6159624.1"/>
    <property type="molecule type" value="Genomic_DNA"/>
</dbReference>
<organism evidence="4 5">
    <name type="scientific">Asaia lannensis NBRC 102526</name>
    <dbReference type="NCBI Taxonomy" id="1307926"/>
    <lineage>
        <taxon>Bacteria</taxon>
        <taxon>Pseudomonadati</taxon>
        <taxon>Pseudomonadota</taxon>
        <taxon>Alphaproteobacteria</taxon>
        <taxon>Acetobacterales</taxon>
        <taxon>Acetobacteraceae</taxon>
        <taxon>Asaia</taxon>
    </lineage>
</organism>
<dbReference type="PANTHER" id="PTHR30204:SF15">
    <property type="entry name" value="BLL5018 PROTEIN"/>
    <property type="match status" value="1"/>
</dbReference>
<evidence type="ECO:0000313" key="4">
    <source>
        <dbReference type="EMBL" id="MCO6159624.1"/>
    </source>
</evidence>
<name>A0ABT1CHD5_9PROT</name>